<dbReference type="SUPFAM" id="SSF140371">
    <property type="entry name" value="Vng1086c-like"/>
    <property type="match status" value="1"/>
</dbReference>
<dbReference type="InterPro" id="IPR036519">
    <property type="entry name" value="UPF0058_sf"/>
</dbReference>
<dbReference type="Proteomes" id="UP001321018">
    <property type="component" value="Unassembled WGS sequence"/>
</dbReference>
<gene>
    <name evidence="1" type="ORF">OB960_22920</name>
</gene>
<comment type="caution">
    <text evidence="1">The sequence shown here is derived from an EMBL/GenBank/DDBJ whole genome shotgun (WGS) entry which is preliminary data.</text>
</comment>
<dbReference type="Pfam" id="PF01893">
    <property type="entry name" value="UPF0058"/>
    <property type="match status" value="1"/>
</dbReference>
<accession>A0AAP3E3Y1</accession>
<evidence type="ECO:0000313" key="1">
    <source>
        <dbReference type="EMBL" id="MCU4744233.1"/>
    </source>
</evidence>
<reference evidence="1" key="1">
    <citation type="submission" date="2022-09" db="EMBL/GenBank/DDBJ databases">
        <title>Enrichment on poylsaccharides allowed isolation of novel metabolic and taxonomic groups of Haloarchaea.</title>
        <authorList>
            <person name="Sorokin D.Y."/>
            <person name="Elcheninov A.G."/>
            <person name="Khizhniak T.V."/>
            <person name="Kolganova T.V."/>
            <person name="Kublanov I.V."/>
        </authorList>
    </citation>
    <scope>NUCLEOTIDE SEQUENCE</scope>
    <source>
        <strain evidence="1">AArc-xg1-1</strain>
    </source>
</reference>
<dbReference type="EMBL" id="JAOPKA010000024">
    <property type="protein sequence ID" value="MCU4744233.1"/>
    <property type="molecule type" value="Genomic_DNA"/>
</dbReference>
<protein>
    <submittedName>
        <fullName evidence="1">UPF0058 family protein</fullName>
    </submittedName>
</protein>
<proteinExistence type="predicted"/>
<sequence>METAVLHYIVKIQELIHLHALLLETRGYLEREDNVPYGAFDPYDAQPIRPSHIHRQKDAHMNAIDLLLDGLDNSVQPHPPPDNALAF</sequence>
<evidence type="ECO:0000313" key="2">
    <source>
        <dbReference type="Proteomes" id="UP001321018"/>
    </source>
</evidence>
<dbReference type="Gene3D" id="1.20.1270.110">
    <property type="entry name" value="Uncharacterised protein family UPF0058"/>
    <property type="match status" value="1"/>
</dbReference>
<name>A0AAP3E3Y1_9EURY</name>
<dbReference type="InterPro" id="IPR002753">
    <property type="entry name" value="UPF0058"/>
</dbReference>
<dbReference type="AlphaFoldDB" id="A0AAP3E3Y1"/>
<organism evidence="1 2">
    <name type="scientific">Natronoglomus mannanivorans</name>
    <dbReference type="NCBI Taxonomy" id="2979990"/>
    <lineage>
        <taxon>Archaea</taxon>
        <taxon>Methanobacteriati</taxon>
        <taxon>Methanobacteriota</taxon>
        <taxon>Stenosarchaea group</taxon>
        <taxon>Halobacteria</taxon>
        <taxon>Halobacteriales</taxon>
        <taxon>Natrialbaceae</taxon>
        <taxon>Natronoglomus</taxon>
    </lineage>
</organism>